<comment type="caution">
    <text evidence="6">The sequence shown here is derived from an EMBL/GenBank/DDBJ whole genome shotgun (WGS) entry which is preliminary data.</text>
</comment>
<keyword evidence="2" id="KW-0547">Nucleotide-binding</keyword>
<dbReference type="FunFam" id="3.30.200.20:FF:000162">
    <property type="entry name" value="Adenine nucleotide alpha hydrolase-like domain kinase"/>
    <property type="match status" value="1"/>
</dbReference>
<proteinExistence type="predicted"/>
<feature type="compositionally biased region" description="Polar residues" evidence="4">
    <location>
        <begin position="735"/>
        <end position="750"/>
    </location>
</feature>
<dbReference type="PROSITE" id="PS50011">
    <property type="entry name" value="PROTEIN_KINASE_DOM"/>
    <property type="match status" value="1"/>
</dbReference>
<evidence type="ECO:0000313" key="6">
    <source>
        <dbReference type="EMBL" id="KAJ8753647.1"/>
    </source>
</evidence>
<dbReference type="Pfam" id="PF07714">
    <property type="entry name" value="PK_Tyr_Ser-Thr"/>
    <property type="match status" value="1"/>
</dbReference>
<name>A0AAV8SMX7_9ROSI</name>
<dbReference type="SUPFAM" id="SSF56112">
    <property type="entry name" value="Protein kinase-like (PK-like)"/>
    <property type="match status" value="1"/>
</dbReference>
<dbReference type="Proteomes" id="UP001159364">
    <property type="component" value="Linkage Group LG10"/>
</dbReference>
<protein>
    <recommendedName>
        <fullName evidence="5">Protein kinase domain-containing protein</fullName>
    </recommendedName>
</protein>
<dbReference type="EMBL" id="JAIWQS010000010">
    <property type="protein sequence ID" value="KAJ8753647.1"/>
    <property type="molecule type" value="Genomic_DNA"/>
</dbReference>
<sequence length="791" mass="87474">MEGEVIIVGVDAAKEITDYALEWAVCNAVTKPTDVVIVLAVLPQDFVGRHPLNASYDNNHYLLPCLPRRWSIGGGRHRNSREDDDYAAALVSNKAKSQQIMNACMHMMRQLCLEHNKQLRGRVTVTEDAGPGSVGKVARDMEATWVILDRHLKKEGDICVRQLNCNIVIVDHALSIVLKSVSSVSRKNSNKLLAIEDDKISLTNDNFNSATTGSSLGMESPNSDSDVSMSLSSAEKGKSCNCTPSPSSEYSMSNGPPVFRLDSGYMHYQVDAQTACSSPSTSNTKSWITDTGSTLMVEELCNKSSTSLVDRKVRSHRGNLGIKNGKIQSSGTPAPAFPARRSTGSMAGLKKPRERLSWQLQPISRELSEQKSSPSEIERTSSIRRAMSLSLKRRPTPPPLCSICKHNTPAFGKSPRKFSYKEIELATNGFSQDNLLAEGGNGSVYKGILADGQVVAVKQYNTVSARGASEFCSEVEVLSCAQHRNLVMLVGYCIETKWLLIYEYACNGSLDKHLYNRKQDDKVMAWHERMKVAIGAARGLRYLHEDCRVGCIVHRDFRPNNVLLTHDFEPMVGDFGLARWQVDGQLAEETRVIGAFGYLAPEYTQSGLVTEKTDVYAFGVVLLELLSGIRSTEFSRSTGKQFVLQLGIPLLKKKTIKEMIDPLLGQDFHKAEVDRMMYAASLCLSPNPEGRPRMSKVLKILEGDMPIEYPPNNRKRGSESPRLPVNNLYHSKTVNRTSGLSSELKTSSPSNEHKVTTRGIPSHRAEVDVSGEYRSYLHGSLTKFFGSLDTH</sequence>
<feature type="domain" description="Protein kinase" evidence="5">
    <location>
        <begin position="430"/>
        <end position="708"/>
    </location>
</feature>
<dbReference type="PANTHER" id="PTHR47989">
    <property type="entry name" value="OS01G0750732 PROTEIN"/>
    <property type="match status" value="1"/>
</dbReference>
<feature type="region of interest" description="Disordered" evidence="4">
    <location>
        <begin position="735"/>
        <end position="759"/>
    </location>
</feature>
<feature type="region of interest" description="Disordered" evidence="4">
    <location>
        <begin position="320"/>
        <end position="347"/>
    </location>
</feature>
<gene>
    <name evidence="6" type="ORF">K2173_025638</name>
</gene>
<dbReference type="InterPro" id="IPR000719">
    <property type="entry name" value="Prot_kinase_dom"/>
</dbReference>
<reference evidence="6 7" key="1">
    <citation type="submission" date="2021-09" db="EMBL/GenBank/DDBJ databases">
        <title>Genomic insights and catalytic innovation underlie evolution of tropane alkaloids biosynthesis.</title>
        <authorList>
            <person name="Wang Y.-J."/>
            <person name="Tian T."/>
            <person name="Huang J.-P."/>
            <person name="Huang S.-X."/>
        </authorList>
    </citation>
    <scope>NUCLEOTIDE SEQUENCE [LARGE SCALE GENOMIC DNA]</scope>
    <source>
        <strain evidence="6">KIB-2018</strain>
        <tissue evidence="6">Leaf</tissue>
    </source>
</reference>
<dbReference type="GO" id="GO:0005524">
    <property type="term" value="F:ATP binding"/>
    <property type="evidence" value="ECO:0007669"/>
    <property type="project" value="UniProtKB-KW"/>
</dbReference>
<evidence type="ECO:0000256" key="4">
    <source>
        <dbReference type="SAM" id="MobiDB-lite"/>
    </source>
</evidence>
<dbReference type="PROSITE" id="PS00109">
    <property type="entry name" value="PROTEIN_KINASE_TYR"/>
    <property type="match status" value="1"/>
</dbReference>
<evidence type="ECO:0000313" key="7">
    <source>
        <dbReference type="Proteomes" id="UP001159364"/>
    </source>
</evidence>
<evidence type="ECO:0000256" key="1">
    <source>
        <dbReference type="ARBA" id="ARBA00022527"/>
    </source>
</evidence>
<keyword evidence="3" id="KW-0067">ATP-binding</keyword>
<dbReference type="Gene3D" id="3.30.200.20">
    <property type="entry name" value="Phosphorylase Kinase, domain 1"/>
    <property type="match status" value="1"/>
</dbReference>
<dbReference type="Gene3D" id="1.10.510.10">
    <property type="entry name" value="Transferase(Phosphotransferase) domain 1"/>
    <property type="match status" value="1"/>
</dbReference>
<keyword evidence="7" id="KW-1185">Reference proteome</keyword>
<evidence type="ECO:0000256" key="2">
    <source>
        <dbReference type="ARBA" id="ARBA00022741"/>
    </source>
</evidence>
<accession>A0AAV8SMX7</accession>
<dbReference type="PANTHER" id="PTHR47989:SF37">
    <property type="entry name" value="INACTIVE PROTEIN KINASE SELMODRAFT_444075"/>
    <property type="match status" value="1"/>
</dbReference>
<dbReference type="GO" id="GO:0004674">
    <property type="term" value="F:protein serine/threonine kinase activity"/>
    <property type="evidence" value="ECO:0007669"/>
    <property type="project" value="UniProtKB-KW"/>
</dbReference>
<dbReference type="FunFam" id="1.10.510.10:FF:000095">
    <property type="entry name" value="protein STRUBBELIG-RECEPTOR FAMILY 8"/>
    <property type="match status" value="1"/>
</dbReference>
<keyword evidence="1" id="KW-0723">Serine/threonine-protein kinase</keyword>
<dbReference type="InterPro" id="IPR008266">
    <property type="entry name" value="Tyr_kinase_AS"/>
</dbReference>
<keyword evidence="1" id="KW-0808">Transferase</keyword>
<keyword evidence="1" id="KW-0418">Kinase</keyword>
<dbReference type="InterPro" id="IPR001245">
    <property type="entry name" value="Ser-Thr/Tyr_kinase_cat_dom"/>
</dbReference>
<evidence type="ECO:0000259" key="5">
    <source>
        <dbReference type="PROSITE" id="PS50011"/>
    </source>
</evidence>
<evidence type="ECO:0000256" key="3">
    <source>
        <dbReference type="ARBA" id="ARBA00022840"/>
    </source>
</evidence>
<dbReference type="AlphaFoldDB" id="A0AAV8SMX7"/>
<organism evidence="6 7">
    <name type="scientific">Erythroxylum novogranatense</name>
    <dbReference type="NCBI Taxonomy" id="1862640"/>
    <lineage>
        <taxon>Eukaryota</taxon>
        <taxon>Viridiplantae</taxon>
        <taxon>Streptophyta</taxon>
        <taxon>Embryophyta</taxon>
        <taxon>Tracheophyta</taxon>
        <taxon>Spermatophyta</taxon>
        <taxon>Magnoliopsida</taxon>
        <taxon>eudicotyledons</taxon>
        <taxon>Gunneridae</taxon>
        <taxon>Pentapetalae</taxon>
        <taxon>rosids</taxon>
        <taxon>fabids</taxon>
        <taxon>Malpighiales</taxon>
        <taxon>Erythroxylaceae</taxon>
        <taxon>Erythroxylum</taxon>
    </lineage>
</organism>
<dbReference type="InterPro" id="IPR011009">
    <property type="entry name" value="Kinase-like_dom_sf"/>
</dbReference>